<feature type="non-terminal residue" evidence="1">
    <location>
        <position position="19"/>
    </location>
</feature>
<evidence type="ECO:0000313" key="1">
    <source>
        <dbReference type="EMBL" id="KAF7085258.1"/>
    </source>
</evidence>
<accession>A0A9R1IKU0</accession>
<dbReference type="Proteomes" id="UP000815260">
    <property type="component" value="Chromosome 6B"/>
</dbReference>
<name>A0A9R1IKU0_WHEAT</name>
<dbReference type="EMBL" id="CM022227">
    <property type="protein sequence ID" value="KAF7085258.1"/>
    <property type="molecule type" value="Genomic_DNA"/>
</dbReference>
<reference evidence="1" key="2">
    <citation type="submission" date="2020-03" db="EMBL/GenBank/DDBJ databases">
        <title>The second near-complete assembly of the hexaploid bread wheat (Triticum aestivum) genome.</title>
        <authorList>
            <person name="Zimin A.V."/>
            <person name="Puiu D."/>
            <person name="Shumante A."/>
            <person name="Alonge M."/>
            <person name="Salzberg S.L."/>
        </authorList>
    </citation>
    <scope>NUCLEOTIDE SEQUENCE</scope>
    <source>
        <tissue evidence="1">Leaf</tissue>
    </source>
</reference>
<feature type="non-terminal residue" evidence="1">
    <location>
        <position position="1"/>
    </location>
</feature>
<gene>
    <name evidence="1" type="ORF">CFC21_088712</name>
</gene>
<protein>
    <submittedName>
        <fullName evidence="1">Uncharacterized protein</fullName>
    </submittedName>
</protein>
<proteinExistence type="predicted"/>
<dbReference type="AlphaFoldDB" id="A0A9R1IKU0"/>
<organism evidence="1">
    <name type="scientific">Triticum aestivum</name>
    <name type="common">Wheat</name>
    <dbReference type="NCBI Taxonomy" id="4565"/>
    <lineage>
        <taxon>Eukaryota</taxon>
        <taxon>Viridiplantae</taxon>
        <taxon>Streptophyta</taxon>
        <taxon>Embryophyta</taxon>
        <taxon>Tracheophyta</taxon>
        <taxon>Spermatophyta</taxon>
        <taxon>Magnoliopsida</taxon>
        <taxon>Liliopsida</taxon>
        <taxon>Poales</taxon>
        <taxon>Poaceae</taxon>
        <taxon>BOP clade</taxon>
        <taxon>Pooideae</taxon>
        <taxon>Triticodae</taxon>
        <taxon>Triticeae</taxon>
        <taxon>Triticinae</taxon>
        <taxon>Triticum</taxon>
    </lineage>
</organism>
<reference evidence="1" key="1">
    <citation type="journal article" date="2017" name="Gigascience">
        <title>The first near-complete assembly of the hexaploid bread wheat genome, Triticum aestivum.</title>
        <authorList>
            <person name="Zimin A.V."/>
            <person name="Puiu D."/>
            <person name="Hall R."/>
            <person name="Kingan S."/>
            <person name="Clavijo B.J."/>
            <person name="Salzberg S.L."/>
        </authorList>
    </citation>
    <scope>NUCLEOTIDE SEQUENCE</scope>
    <source>
        <tissue evidence="1">Leaf</tissue>
    </source>
</reference>
<sequence>QVGHIHDAGEPAGQLRAGG</sequence>
<comment type="caution">
    <text evidence="1">The sequence shown here is derived from an EMBL/GenBank/DDBJ whole genome shotgun (WGS) entry which is preliminary data.</text>
</comment>